<accession>A0A975FY24</accession>
<dbReference type="InterPro" id="IPR022742">
    <property type="entry name" value="Hydrolase_4"/>
</dbReference>
<dbReference type="AlphaFoldDB" id="A0A975FY24"/>
<dbReference type="KEGG" id="caul:KCG34_14970"/>
<dbReference type="Proteomes" id="UP000676409">
    <property type="component" value="Chromosome"/>
</dbReference>
<protein>
    <submittedName>
        <fullName evidence="2">Alpha/beta hydrolase</fullName>
    </submittedName>
</protein>
<dbReference type="EMBL" id="CP073078">
    <property type="protein sequence ID" value="QUD86396.1"/>
    <property type="molecule type" value="Genomic_DNA"/>
</dbReference>
<feature type="domain" description="Serine aminopeptidase S33" evidence="1">
    <location>
        <begin position="48"/>
        <end position="303"/>
    </location>
</feature>
<keyword evidence="3" id="KW-1185">Reference proteome</keyword>
<gene>
    <name evidence="2" type="ORF">KCG34_14970</name>
</gene>
<dbReference type="InterPro" id="IPR029058">
    <property type="entry name" value="AB_hydrolase_fold"/>
</dbReference>
<evidence type="ECO:0000313" key="3">
    <source>
        <dbReference type="Proteomes" id="UP000676409"/>
    </source>
</evidence>
<sequence length="328" mass="35513">MDAKTFETGADAPLLATADCAFPPGTRAIWYEGVGGLPMRAAFAPAEQPRGSVVLSGGRTEPIEKYVEVVGELVARGFSVLIHDWRGQGRSARLLGDRLKGHAAGYDDFIEDFRRLVAQFDDRLPHPRIAVGHSMGGCLTLTALAKQIGGFDAAILSAPMLGLNTGQIPPWLARSMSKGLAALGRGGGYILGGATDPYTTTFEADQLTHDRARYDRTRRQILADRDLALGAPTWGWLASAFRAVDWLHTAPEVTRIHIPLVVMGAELERLVSNADQRTVTARVPGARYVEVKGAFHEILMETDDIRAQFWREFDALAEQVGAGSKPPG</sequence>
<proteinExistence type="predicted"/>
<dbReference type="InterPro" id="IPR051044">
    <property type="entry name" value="MAG_DAG_Lipase"/>
</dbReference>
<organism evidence="2 3">
    <name type="scientific">Phenylobacterium montanum</name>
    <dbReference type="NCBI Taxonomy" id="2823693"/>
    <lineage>
        <taxon>Bacteria</taxon>
        <taxon>Pseudomonadati</taxon>
        <taxon>Pseudomonadota</taxon>
        <taxon>Alphaproteobacteria</taxon>
        <taxon>Caulobacterales</taxon>
        <taxon>Caulobacteraceae</taxon>
        <taxon>Phenylobacterium</taxon>
    </lineage>
</organism>
<dbReference type="RefSeq" id="WP_211936448.1">
    <property type="nucleotide sequence ID" value="NZ_CP073078.1"/>
</dbReference>
<evidence type="ECO:0000259" key="1">
    <source>
        <dbReference type="Pfam" id="PF12146"/>
    </source>
</evidence>
<dbReference type="Pfam" id="PF12146">
    <property type="entry name" value="Hydrolase_4"/>
    <property type="match status" value="1"/>
</dbReference>
<dbReference type="SUPFAM" id="SSF53474">
    <property type="entry name" value="alpha/beta-Hydrolases"/>
    <property type="match status" value="1"/>
</dbReference>
<evidence type="ECO:0000313" key="2">
    <source>
        <dbReference type="EMBL" id="QUD86396.1"/>
    </source>
</evidence>
<dbReference type="Gene3D" id="3.40.50.1820">
    <property type="entry name" value="alpha/beta hydrolase"/>
    <property type="match status" value="1"/>
</dbReference>
<reference evidence="2" key="1">
    <citation type="submission" date="2021-04" db="EMBL/GenBank/DDBJ databases">
        <title>The complete genome sequence of Caulobacter sp. S6.</title>
        <authorList>
            <person name="Tang Y."/>
            <person name="Ouyang W."/>
            <person name="Liu Q."/>
            <person name="Huang B."/>
            <person name="Guo Z."/>
            <person name="Lei P."/>
        </authorList>
    </citation>
    <scope>NUCLEOTIDE SEQUENCE</scope>
    <source>
        <strain evidence="2">S6</strain>
    </source>
</reference>
<name>A0A975FY24_9CAUL</name>
<dbReference type="GO" id="GO:0016787">
    <property type="term" value="F:hydrolase activity"/>
    <property type="evidence" value="ECO:0007669"/>
    <property type="project" value="UniProtKB-KW"/>
</dbReference>
<keyword evidence="2" id="KW-0378">Hydrolase</keyword>
<dbReference type="PANTHER" id="PTHR11614">
    <property type="entry name" value="PHOSPHOLIPASE-RELATED"/>
    <property type="match status" value="1"/>
</dbReference>